<feature type="compositionally biased region" description="Basic and acidic residues" evidence="1">
    <location>
        <begin position="142"/>
        <end position="158"/>
    </location>
</feature>
<feature type="compositionally biased region" description="Basic and acidic residues" evidence="1">
    <location>
        <begin position="11"/>
        <end position="24"/>
    </location>
</feature>
<accession>A0ABU2J8B9</accession>
<evidence type="ECO:0000313" key="2">
    <source>
        <dbReference type="EMBL" id="MDT0261221.1"/>
    </source>
</evidence>
<feature type="compositionally biased region" description="Gly residues" evidence="1">
    <location>
        <begin position="200"/>
        <end position="222"/>
    </location>
</feature>
<comment type="caution">
    <text evidence="2">The sequence shown here is derived from an EMBL/GenBank/DDBJ whole genome shotgun (WGS) entry which is preliminary data.</text>
</comment>
<feature type="region of interest" description="Disordered" evidence="1">
    <location>
        <begin position="70"/>
        <end position="91"/>
    </location>
</feature>
<proteinExistence type="predicted"/>
<feature type="region of interest" description="Disordered" evidence="1">
    <location>
        <begin position="253"/>
        <end position="296"/>
    </location>
</feature>
<protein>
    <submittedName>
        <fullName evidence="2">Uncharacterized protein</fullName>
    </submittedName>
</protein>
<dbReference type="RefSeq" id="WP_311422374.1">
    <property type="nucleotide sequence ID" value="NZ_JAVREH010000006.1"/>
</dbReference>
<name>A0ABU2J8B9_9ACTN</name>
<feature type="region of interest" description="Disordered" evidence="1">
    <location>
        <begin position="1"/>
        <end position="24"/>
    </location>
</feature>
<dbReference type="EMBL" id="JAVREH010000006">
    <property type="protein sequence ID" value="MDT0261221.1"/>
    <property type="molecule type" value="Genomic_DNA"/>
</dbReference>
<feature type="compositionally biased region" description="Low complexity" evidence="1">
    <location>
        <begin position="281"/>
        <end position="296"/>
    </location>
</feature>
<dbReference type="Proteomes" id="UP001183176">
    <property type="component" value="Unassembled WGS sequence"/>
</dbReference>
<sequence length="313" mass="32109">MDEIRMPNVLDPDRMVSNSRDDMSVHDKAGLSEDLEEALHQSCQYGQQLWRDLDAVRGYLLDSLPPVPGEISGTGRLDATSAAPTGPEDEDGWQNWIAAYAAVTSALAGPRGDSGYGMSEARREAQQRRATPTVTGSGGRFTAHEYDGRQAAEDDHRAAVQRASADNDAPTGGPTDQGLPPGADDNGSGGGGTRSAADSGRGGSASGSSGRHGGGQSRGTGGNESASLLKTAGMTGLVVLAFRGLTGLRRHPAGASVERSKPNGGRRVAVSRRAAKRDTLSAKASKGKATAKQTSTKMAGAAAALAAKEGLTN</sequence>
<organism evidence="2 3">
    <name type="scientific">Jatrophihabitans lederbergiae</name>
    <dbReference type="NCBI Taxonomy" id="3075547"/>
    <lineage>
        <taxon>Bacteria</taxon>
        <taxon>Bacillati</taxon>
        <taxon>Actinomycetota</taxon>
        <taxon>Actinomycetes</taxon>
        <taxon>Jatrophihabitantales</taxon>
        <taxon>Jatrophihabitantaceae</taxon>
        <taxon>Jatrophihabitans</taxon>
    </lineage>
</organism>
<keyword evidence="3" id="KW-1185">Reference proteome</keyword>
<feature type="region of interest" description="Disordered" evidence="1">
    <location>
        <begin position="108"/>
        <end position="227"/>
    </location>
</feature>
<evidence type="ECO:0000313" key="3">
    <source>
        <dbReference type="Proteomes" id="UP001183176"/>
    </source>
</evidence>
<reference evidence="3" key="1">
    <citation type="submission" date="2023-07" db="EMBL/GenBank/DDBJ databases">
        <title>30 novel species of actinomycetes from the DSMZ collection.</title>
        <authorList>
            <person name="Nouioui I."/>
        </authorList>
    </citation>
    <scope>NUCLEOTIDE SEQUENCE [LARGE SCALE GENOMIC DNA]</scope>
    <source>
        <strain evidence="3">DSM 44399</strain>
    </source>
</reference>
<evidence type="ECO:0000256" key="1">
    <source>
        <dbReference type="SAM" id="MobiDB-lite"/>
    </source>
</evidence>
<gene>
    <name evidence="2" type="ORF">RM423_07410</name>
</gene>